<evidence type="ECO:0000313" key="2">
    <source>
        <dbReference type="EMBL" id="SFP56449.1"/>
    </source>
</evidence>
<sequence length="60" mass="6393">MPMSRYLTILGSVILAAGLTVWLAAGVFAGADVMNGLPLVAIPALLVLYLAWRRISDHRG</sequence>
<reference evidence="2 3" key="1">
    <citation type="submission" date="2016-10" db="EMBL/GenBank/DDBJ databases">
        <authorList>
            <person name="de Groot N.N."/>
        </authorList>
    </citation>
    <scope>NUCLEOTIDE SEQUENCE [LARGE SCALE GENOMIC DNA]</scope>
    <source>
        <strain evidence="2 3">DSM 19547</strain>
    </source>
</reference>
<feature type="transmembrane region" description="Helical" evidence="1">
    <location>
        <begin position="35"/>
        <end position="52"/>
    </location>
</feature>
<feature type="transmembrane region" description="Helical" evidence="1">
    <location>
        <begin position="7"/>
        <end position="29"/>
    </location>
</feature>
<dbReference type="Proteomes" id="UP000199356">
    <property type="component" value="Unassembled WGS sequence"/>
</dbReference>
<organism evidence="2 3">
    <name type="scientific">Tranquillimonas alkanivorans</name>
    <dbReference type="NCBI Taxonomy" id="441119"/>
    <lineage>
        <taxon>Bacteria</taxon>
        <taxon>Pseudomonadati</taxon>
        <taxon>Pseudomonadota</taxon>
        <taxon>Alphaproteobacteria</taxon>
        <taxon>Rhodobacterales</taxon>
        <taxon>Roseobacteraceae</taxon>
        <taxon>Tranquillimonas</taxon>
    </lineage>
</organism>
<evidence type="ECO:0000313" key="3">
    <source>
        <dbReference type="Proteomes" id="UP000199356"/>
    </source>
</evidence>
<keyword evidence="1" id="KW-0472">Membrane</keyword>
<dbReference type="STRING" id="441119.SAMN04488047_108117"/>
<gene>
    <name evidence="2" type="ORF">SAMN04488047_108117</name>
</gene>
<evidence type="ECO:0000256" key="1">
    <source>
        <dbReference type="SAM" id="Phobius"/>
    </source>
</evidence>
<name>A0A1I5RD58_9RHOB</name>
<keyword evidence="1" id="KW-1133">Transmembrane helix</keyword>
<protein>
    <submittedName>
        <fullName evidence="2">Uncharacterized protein</fullName>
    </submittedName>
</protein>
<dbReference type="AlphaFoldDB" id="A0A1I5RD58"/>
<dbReference type="RefSeq" id="WP_093421939.1">
    <property type="nucleotide sequence ID" value="NZ_FOXA01000008.1"/>
</dbReference>
<dbReference type="EMBL" id="FOXA01000008">
    <property type="protein sequence ID" value="SFP56449.1"/>
    <property type="molecule type" value="Genomic_DNA"/>
</dbReference>
<proteinExistence type="predicted"/>
<accession>A0A1I5RD58</accession>
<keyword evidence="1" id="KW-0812">Transmembrane</keyword>
<keyword evidence="3" id="KW-1185">Reference proteome</keyword>